<dbReference type="EMBL" id="GGEC01078584">
    <property type="protein sequence ID" value="MBX59068.1"/>
    <property type="molecule type" value="Transcribed_RNA"/>
</dbReference>
<organism evidence="1">
    <name type="scientific">Rhizophora mucronata</name>
    <name type="common">Asiatic mangrove</name>
    <dbReference type="NCBI Taxonomy" id="61149"/>
    <lineage>
        <taxon>Eukaryota</taxon>
        <taxon>Viridiplantae</taxon>
        <taxon>Streptophyta</taxon>
        <taxon>Embryophyta</taxon>
        <taxon>Tracheophyta</taxon>
        <taxon>Spermatophyta</taxon>
        <taxon>Magnoliopsida</taxon>
        <taxon>eudicotyledons</taxon>
        <taxon>Gunneridae</taxon>
        <taxon>Pentapetalae</taxon>
        <taxon>rosids</taxon>
        <taxon>fabids</taxon>
        <taxon>Malpighiales</taxon>
        <taxon>Rhizophoraceae</taxon>
        <taxon>Rhizophora</taxon>
    </lineage>
</organism>
<evidence type="ECO:0000313" key="1">
    <source>
        <dbReference type="EMBL" id="MBX59068.1"/>
    </source>
</evidence>
<sequence>MFCSIFITNMCTYAYVLILLLY</sequence>
<protein>
    <submittedName>
        <fullName evidence="1">Uncharacterized protein</fullName>
    </submittedName>
</protein>
<name>A0A2P2PWF1_RHIMU</name>
<proteinExistence type="predicted"/>
<dbReference type="AlphaFoldDB" id="A0A2P2PWF1"/>
<accession>A0A2P2PWF1</accession>
<reference evidence="1" key="1">
    <citation type="submission" date="2018-02" db="EMBL/GenBank/DDBJ databases">
        <title>Rhizophora mucronata_Transcriptome.</title>
        <authorList>
            <person name="Meera S.P."/>
            <person name="Sreeshan A."/>
            <person name="Augustine A."/>
        </authorList>
    </citation>
    <scope>NUCLEOTIDE SEQUENCE</scope>
    <source>
        <tissue evidence="1">Leaf</tissue>
    </source>
</reference>